<dbReference type="HOGENOM" id="CLU_030508_1_0_7"/>
<organism evidence="2 3">
    <name type="scientific">Desulfobacca acetoxidans (strain ATCC 700848 / DSM 11109 / ASRB2)</name>
    <dbReference type="NCBI Taxonomy" id="880072"/>
    <lineage>
        <taxon>Bacteria</taxon>
        <taxon>Pseudomonadati</taxon>
        <taxon>Thermodesulfobacteriota</taxon>
        <taxon>Desulfobaccia</taxon>
        <taxon>Desulfobaccales</taxon>
        <taxon>Desulfobaccaceae</taxon>
        <taxon>Desulfobacca</taxon>
    </lineage>
</organism>
<dbReference type="Proteomes" id="UP000000483">
    <property type="component" value="Chromosome"/>
</dbReference>
<gene>
    <name evidence="2" type="ordered locus">Desac_2468</name>
</gene>
<dbReference type="RefSeq" id="WP_013707398.1">
    <property type="nucleotide sequence ID" value="NC_015388.1"/>
</dbReference>
<dbReference type="PANTHER" id="PTHR12121">
    <property type="entry name" value="CARBON CATABOLITE REPRESSOR PROTEIN 4"/>
    <property type="match status" value="1"/>
</dbReference>
<dbReference type="Pfam" id="PF03372">
    <property type="entry name" value="Exo_endo_phos"/>
    <property type="match status" value="1"/>
</dbReference>
<dbReference type="KEGG" id="dao:Desac_2468"/>
<keyword evidence="2" id="KW-0255">Endonuclease</keyword>
<dbReference type="CDD" id="cd09083">
    <property type="entry name" value="EEP-1"/>
    <property type="match status" value="1"/>
</dbReference>
<dbReference type="STRING" id="880072.Desac_2468"/>
<dbReference type="OrthoDB" id="9793162at2"/>
<dbReference type="SUPFAM" id="SSF56219">
    <property type="entry name" value="DNase I-like"/>
    <property type="match status" value="1"/>
</dbReference>
<sequence>MRIMTFNLRFQNPLDGPNQWKFRKELVLETIWAYQPDLLAAQEVTIPQLDYLAANLTGYEPFIKHRNIDLTCQYPTIFFRSQTIVAGAGNEFWLSETPEVHRSKSWESAFPRMVTYGSFREVDRDLWFCFADTHLDHVSALARQKAATMLREFFLQLNQPAILAGDFNDHPQSSVHRVLARGDSPFRDSWEVLGHFEEGVSTQHKFDGEFFGGRIDWILITEPFRLKAAEIITYNQAKQYPSDHFPYYVEVNY</sequence>
<dbReference type="InterPro" id="IPR005135">
    <property type="entry name" value="Endo/exonuclease/phosphatase"/>
</dbReference>
<evidence type="ECO:0000313" key="3">
    <source>
        <dbReference type="Proteomes" id="UP000000483"/>
    </source>
</evidence>
<dbReference type="EMBL" id="CP002629">
    <property type="protein sequence ID" value="AEB10289.1"/>
    <property type="molecule type" value="Genomic_DNA"/>
</dbReference>
<dbReference type="eggNOG" id="COG3568">
    <property type="taxonomic scope" value="Bacteria"/>
</dbReference>
<keyword evidence="2" id="KW-0269">Exonuclease</keyword>
<evidence type="ECO:0000313" key="2">
    <source>
        <dbReference type="EMBL" id="AEB10289.1"/>
    </source>
</evidence>
<reference evidence="3" key="2">
    <citation type="submission" date="2011-03" db="EMBL/GenBank/DDBJ databases">
        <title>The complete genome of Desulfobacca acetoxidans DSM 11109.</title>
        <authorList>
            <consortium name="US DOE Joint Genome Institute (JGI-PGF)"/>
            <person name="Lucas S."/>
            <person name="Copeland A."/>
            <person name="Lapidus A."/>
            <person name="Bruce D."/>
            <person name="Goodwin L."/>
            <person name="Pitluck S."/>
            <person name="Peters L."/>
            <person name="Kyrpides N."/>
            <person name="Mavromatis K."/>
            <person name="Ivanova N."/>
            <person name="Ovchinnikova G."/>
            <person name="Teshima H."/>
            <person name="Detter J.C."/>
            <person name="Han C."/>
            <person name="Land M."/>
            <person name="Hauser L."/>
            <person name="Markowitz V."/>
            <person name="Cheng J.-F."/>
            <person name="Hugenholtz P."/>
            <person name="Woyke T."/>
            <person name="Wu D."/>
            <person name="Spring S."/>
            <person name="Schueler E."/>
            <person name="Brambilla E."/>
            <person name="Klenk H.-P."/>
            <person name="Eisen J.A."/>
        </authorList>
    </citation>
    <scope>NUCLEOTIDE SEQUENCE [LARGE SCALE GENOMIC DNA]</scope>
    <source>
        <strain evidence="3">ATCC 700848 / DSM 11109 / ASRB2</strain>
    </source>
</reference>
<reference evidence="2 3" key="1">
    <citation type="journal article" date="2011" name="Stand. Genomic Sci.">
        <title>Complete genome sequence of the acetate-degrading sulfate reducer Desulfobacca acetoxidans type strain (ASRB2).</title>
        <authorList>
            <person name="Goker M."/>
            <person name="Teshima H."/>
            <person name="Lapidus A."/>
            <person name="Nolan M."/>
            <person name="Lucas S."/>
            <person name="Hammon N."/>
            <person name="Deshpande S."/>
            <person name="Cheng J.F."/>
            <person name="Tapia R."/>
            <person name="Han C."/>
            <person name="Goodwin L."/>
            <person name="Pitluck S."/>
            <person name="Huntemann M."/>
            <person name="Liolios K."/>
            <person name="Ivanova N."/>
            <person name="Pagani I."/>
            <person name="Mavromatis K."/>
            <person name="Ovchinikova G."/>
            <person name="Pati A."/>
            <person name="Chen A."/>
            <person name="Palaniappan K."/>
            <person name="Land M."/>
            <person name="Hauser L."/>
            <person name="Brambilla E.M."/>
            <person name="Rohde M."/>
            <person name="Spring S."/>
            <person name="Detter J.C."/>
            <person name="Woyke T."/>
            <person name="Bristow J."/>
            <person name="Eisen J.A."/>
            <person name="Markowitz V."/>
            <person name="Hugenholtz P."/>
            <person name="Kyrpides N.C."/>
            <person name="Klenk H.P."/>
        </authorList>
    </citation>
    <scope>NUCLEOTIDE SEQUENCE [LARGE SCALE GENOMIC DNA]</scope>
    <source>
        <strain evidence="3">ATCC 700848 / DSM 11109 / ASRB2</strain>
    </source>
</reference>
<keyword evidence="2" id="KW-0540">Nuclease</keyword>
<dbReference type="InterPro" id="IPR050410">
    <property type="entry name" value="CCR4/nocturin_mRNA_transcr"/>
</dbReference>
<feature type="domain" description="Endonuclease/exonuclease/phosphatase" evidence="1">
    <location>
        <begin position="4"/>
        <end position="244"/>
    </location>
</feature>
<dbReference type="Gene3D" id="3.60.10.10">
    <property type="entry name" value="Endonuclease/exonuclease/phosphatase"/>
    <property type="match status" value="1"/>
</dbReference>
<dbReference type="InterPro" id="IPR036691">
    <property type="entry name" value="Endo/exonu/phosph_ase_sf"/>
</dbReference>
<accession>F2NDL3</accession>
<proteinExistence type="predicted"/>
<evidence type="ECO:0000259" key="1">
    <source>
        <dbReference type="Pfam" id="PF03372"/>
    </source>
</evidence>
<name>F2NDL3_DESAR</name>
<keyword evidence="3" id="KW-1185">Reference proteome</keyword>
<dbReference type="AlphaFoldDB" id="F2NDL3"/>
<dbReference type="GO" id="GO:0004519">
    <property type="term" value="F:endonuclease activity"/>
    <property type="evidence" value="ECO:0007669"/>
    <property type="project" value="UniProtKB-KW"/>
</dbReference>
<dbReference type="PANTHER" id="PTHR12121:SF36">
    <property type="entry name" value="ENDONUCLEASE_EXONUCLEASE_PHOSPHATASE DOMAIN-CONTAINING PROTEIN"/>
    <property type="match status" value="1"/>
</dbReference>
<dbReference type="GO" id="GO:0000175">
    <property type="term" value="F:3'-5'-RNA exonuclease activity"/>
    <property type="evidence" value="ECO:0007669"/>
    <property type="project" value="TreeGrafter"/>
</dbReference>
<keyword evidence="2" id="KW-0378">Hydrolase</keyword>
<protein>
    <submittedName>
        <fullName evidence="2">Endonuclease/exonuclease/phosphatase</fullName>
    </submittedName>
</protein>